<sequence>MKNYKYNTLFFALTIAAISLVSCSNDDDNLDITANSVIETGTGVAIKNTFQGGVGPAFTDGAEVPIEVFFPDADPTALSATATIEDDVEFPSYLLGLYDVDIDENSINFQMTAQTGDATYGGFFRTIEAGSFDRYYLTFDEPHNVKSFTSSDAAVNLRIDSDNVLVVQIGEGFVFQPGASFSITVSEKEPITPQVLNGETVHVRNTFQGTEITDGIEEKIEDLFGAPAGSLEASTTIVESVEFPSYLLGLYDIDIDGNSIEYNLVAQADDANYGPLFRTIEAGSFDRYYLTFDVDHNVKSFTSSDAAVNLRIDSDNVLVVEIGEGFVFQPGASFTINLE</sequence>
<protein>
    <recommendedName>
        <fullName evidence="4">DUF4382 domain-containing protein</fullName>
    </recommendedName>
</protein>
<evidence type="ECO:0008006" key="4">
    <source>
        <dbReference type="Google" id="ProtNLM"/>
    </source>
</evidence>
<dbReference type="EMBL" id="FOYX01000003">
    <property type="protein sequence ID" value="SFR85672.1"/>
    <property type="molecule type" value="Genomic_DNA"/>
</dbReference>
<evidence type="ECO:0000313" key="3">
    <source>
        <dbReference type="Proteomes" id="UP000199462"/>
    </source>
</evidence>
<dbReference type="RefSeq" id="WP_091904798.1">
    <property type="nucleotide sequence ID" value="NZ_FOYX01000003.1"/>
</dbReference>
<keyword evidence="3" id="KW-1185">Reference proteome</keyword>
<proteinExistence type="predicted"/>
<dbReference type="AlphaFoldDB" id="A0A1I6K356"/>
<keyword evidence="1" id="KW-0732">Signal</keyword>
<accession>A0A1I6K356</accession>
<dbReference type="STRING" id="440514.SAMN04488010_3432"/>
<gene>
    <name evidence="2" type="ORF">SAMN04488010_3432</name>
</gene>
<evidence type="ECO:0000313" key="2">
    <source>
        <dbReference type="EMBL" id="SFR85672.1"/>
    </source>
</evidence>
<dbReference type="Proteomes" id="UP000199462">
    <property type="component" value="Unassembled WGS sequence"/>
</dbReference>
<evidence type="ECO:0000256" key="1">
    <source>
        <dbReference type="SAM" id="SignalP"/>
    </source>
</evidence>
<organism evidence="2 3">
    <name type="scientific">Maribacter stanieri</name>
    <dbReference type="NCBI Taxonomy" id="440514"/>
    <lineage>
        <taxon>Bacteria</taxon>
        <taxon>Pseudomonadati</taxon>
        <taxon>Bacteroidota</taxon>
        <taxon>Flavobacteriia</taxon>
        <taxon>Flavobacteriales</taxon>
        <taxon>Flavobacteriaceae</taxon>
        <taxon>Maribacter</taxon>
    </lineage>
</organism>
<name>A0A1I6K356_9FLAO</name>
<dbReference type="PROSITE" id="PS51257">
    <property type="entry name" value="PROKAR_LIPOPROTEIN"/>
    <property type="match status" value="1"/>
</dbReference>
<feature type="chain" id="PRO_5011482314" description="DUF4382 domain-containing protein" evidence="1">
    <location>
        <begin position="25"/>
        <end position="339"/>
    </location>
</feature>
<reference evidence="3" key="1">
    <citation type="submission" date="2016-10" db="EMBL/GenBank/DDBJ databases">
        <authorList>
            <person name="Varghese N."/>
            <person name="Submissions S."/>
        </authorList>
    </citation>
    <scope>NUCLEOTIDE SEQUENCE [LARGE SCALE GENOMIC DNA]</scope>
    <source>
        <strain evidence="3">DSM 19891</strain>
    </source>
</reference>
<feature type="signal peptide" evidence="1">
    <location>
        <begin position="1"/>
        <end position="24"/>
    </location>
</feature>